<keyword evidence="2" id="KW-1185">Reference proteome</keyword>
<sequence length="92" mass="9955">MLEIRKQLVGFAKKIESLSDACEVLEWARGQDGMAFTVVARADGAVHMQFEGVTVATVHPEFGKWLVFDGIKAEVLSDAEFDREGVAGGVVS</sequence>
<dbReference type="KEGG" id="vg:60322256"/>
<accession>A0A2P1JZN6</accession>
<protein>
    <submittedName>
        <fullName evidence="1">Uncharacterized protein</fullName>
    </submittedName>
</protein>
<proteinExistence type="predicted"/>
<dbReference type="GeneID" id="60322256"/>
<organism evidence="1 2">
    <name type="scientific">Mycobacterium phage Paola</name>
    <dbReference type="NCBI Taxonomy" id="2094139"/>
    <lineage>
        <taxon>Viruses</taxon>
        <taxon>Duplodnaviria</taxon>
        <taxon>Heunggongvirae</taxon>
        <taxon>Uroviricota</taxon>
        <taxon>Caudoviricetes</taxon>
        <taxon>Weiservirinae</taxon>
        <taxon>Kratiovirus</taxon>
        <taxon>Kratiovirus paola</taxon>
    </lineage>
</organism>
<name>A0A2P1JZN6_9CAUD</name>
<dbReference type="EMBL" id="MG962374">
    <property type="protein sequence ID" value="AVO25817.1"/>
    <property type="molecule type" value="Genomic_DNA"/>
</dbReference>
<reference evidence="1 2" key="1">
    <citation type="submission" date="2018-02" db="EMBL/GenBank/DDBJ databases">
        <authorList>
            <person name="Alam S."/>
            <person name="Brenner L."/>
            <person name="Nol-Bernardino P."/>
            <person name="Laskow J."/>
            <person name="Ma X."/>
            <person name="Miikeda A."/>
            <person name="Rojas C."/>
            <person name="Shen J."/>
            <person name="Sukhina A."/>
            <person name="Walas N."/>
            <person name="Wei W."/>
            <person name="Wentworth S."/>
            <person name="Freise A."/>
            <person name="Ibarra X."/>
            <person name="Reddi K."/>
            <person name="Moberg-Parker J."/>
            <person name="Garlena R.A."/>
            <person name="Russell D.A."/>
            <person name="Pope W.H."/>
            <person name="Jacobs-Sera D."/>
            <person name="Hendrix R.W."/>
            <person name="Hatfull G.F."/>
        </authorList>
    </citation>
    <scope>NUCLEOTIDE SEQUENCE [LARGE SCALE GENOMIC DNA]</scope>
</reference>
<evidence type="ECO:0000313" key="2">
    <source>
        <dbReference type="Proteomes" id="UP000240226"/>
    </source>
</evidence>
<gene>
    <name evidence="1" type="primary">26</name>
    <name evidence="1" type="ORF">SEA_PAOLA_26</name>
</gene>
<dbReference type="Proteomes" id="UP000240226">
    <property type="component" value="Segment"/>
</dbReference>
<evidence type="ECO:0000313" key="1">
    <source>
        <dbReference type="EMBL" id="AVO25817.1"/>
    </source>
</evidence>
<dbReference type="RefSeq" id="YP_009950832.1">
    <property type="nucleotide sequence ID" value="NC_051595.1"/>
</dbReference>